<keyword evidence="4" id="KW-0325">Glycoprotein</keyword>
<dbReference type="SUPFAM" id="SSF48726">
    <property type="entry name" value="Immunoglobulin"/>
    <property type="match status" value="2"/>
</dbReference>
<feature type="non-terminal residue" evidence="6">
    <location>
        <position position="1"/>
    </location>
</feature>
<gene>
    <name evidence="6" type="primary">Ceacam15</name>
    <name evidence="6" type="ORF">BUCABY_R05282</name>
</gene>
<feature type="domain" description="Ig-like" evidence="5">
    <location>
        <begin position="103"/>
        <end position="187"/>
    </location>
</feature>
<dbReference type="Gene3D" id="2.60.40.10">
    <property type="entry name" value="Immunoglobulins"/>
    <property type="match status" value="2"/>
</dbReference>
<evidence type="ECO:0000256" key="4">
    <source>
        <dbReference type="ARBA" id="ARBA00023180"/>
    </source>
</evidence>
<dbReference type="EMBL" id="VYZL01000096">
    <property type="protein sequence ID" value="NWR53920.1"/>
    <property type="molecule type" value="Genomic_DNA"/>
</dbReference>
<dbReference type="Pfam" id="PF07679">
    <property type="entry name" value="I-set"/>
    <property type="match status" value="1"/>
</dbReference>
<keyword evidence="7" id="KW-1185">Reference proteome</keyword>
<evidence type="ECO:0000259" key="5">
    <source>
        <dbReference type="PROSITE" id="PS50835"/>
    </source>
</evidence>
<keyword evidence="3" id="KW-0472">Membrane</keyword>
<name>A0A7K4Y4E2_BUCAB</name>
<dbReference type="GO" id="GO:0005911">
    <property type="term" value="C:cell-cell junction"/>
    <property type="evidence" value="ECO:0007669"/>
    <property type="project" value="TreeGrafter"/>
</dbReference>
<dbReference type="InterPro" id="IPR013098">
    <property type="entry name" value="Ig_I-set"/>
</dbReference>
<dbReference type="GO" id="GO:0016020">
    <property type="term" value="C:membrane"/>
    <property type="evidence" value="ECO:0007669"/>
    <property type="project" value="UniProtKB-SubCell"/>
</dbReference>
<comment type="subcellular location">
    <subcellularLocation>
        <location evidence="1">Membrane</location>
    </subcellularLocation>
</comment>
<dbReference type="PROSITE" id="PS50835">
    <property type="entry name" value="IG_LIKE"/>
    <property type="match status" value="1"/>
</dbReference>
<dbReference type="InterPro" id="IPR036179">
    <property type="entry name" value="Ig-like_dom_sf"/>
</dbReference>
<proteinExistence type="predicted"/>
<dbReference type="InterPro" id="IPR007110">
    <property type="entry name" value="Ig-like_dom"/>
</dbReference>
<organism evidence="6 7">
    <name type="scientific">Bucorvus abyssinicus</name>
    <name type="common">Northern ground-hornbill</name>
    <name type="synonym">Abyssinian ground-hornbill</name>
    <dbReference type="NCBI Taxonomy" id="153643"/>
    <lineage>
        <taxon>Eukaryota</taxon>
        <taxon>Metazoa</taxon>
        <taxon>Chordata</taxon>
        <taxon>Craniata</taxon>
        <taxon>Vertebrata</taxon>
        <taxon>Euteleostomi</taxon>
        <taxon>Archelosauria</taxon>
        <taxon>Archosauria</taxon>
        <taxon>Dinosauria</taxon>
        <taxon>Saurischia</taxon>
        <taxon>Theropoda</taxon>
        <taxon>Coelurosauria</taxon>
        <taxon>Aves</taxon>
        <taxon>Neognathae</taxon>
        <taxon>Neoaves</taxon>
        <taxon>Telluraves</taxon>
        <taxon>Coraciimorphae</taxon>
        <taxon>Bucerotiformes</taxon>
        <taxon>Bucorvidae</taxon>
        <taxon>Bucorvus</taxon>
    </lineage>
</organism>
<dbReference type="InterPro" id="IPR003599">
    <property type="entry name" value="Ig_sub"/>
</dbReference>
<dbReference type="InterPro" id="IPR013783">
    <property type="entry name" value="Ig-like_fold"/>
</dbReference>
<evidence type="ECO:0000256" key="3">
    <source>
        <dbReference type="ARBA" id="ARBA00023136"/>
    </source>
</evidence>
<evidence type="ECO:0000313" key="7">
    <source>
        <dbReference type="Proteomes" id="UP000551127"/>
    </source>
</evidence>
<sequence length="190" mass="20830">RRVAAEGSSILMHAPDIEHMSFTEWEYTGSTTSEFVLQYFANSQSLTIHPAYLGRVVFYPGNGSMLLQGLQESDSGTYKATVDLMQDKTRITILRVIKPVPQPELQCSSSLAGSPIELVCVVPEGMAAAISWKKEGHPLPPEKCSVLSENFTVLRIREGDKSDCGFYSCNVSNVISWKEAALNLTVTGQP</sequence>
<dbReference type="PANTHER" id="PTHR12080">
    <property type="entry name" value="SIGNALING LYMPHOCYTIC ACTIVATION MOLECULE"/>
    <property type="match status" value="1"/>
</dbReference>
<dbReference type="AlphaFoldDB" id="A0A7K4Y4E2"/>
<reference evidence="6 7" key="1">
    <citation type="submission" date="2019-09" db="EMBL/GenBank/DDBJ databases">
        <title>Bird 10,000 Genomes (B10K) Project - Family phase.</title>
        <authorList>
            <person name="Zhang G."/>
        </authorList>
    </citation>
    <scope>NUCLEOTIDE SEQUENCE [LARGE SCALE GENOMIC DNA]</scope>
    <source>
        <strain evidence="6">B10K-DU-012-80</strain>
    </source>
</reference>
<accession>A0A7K4Y4E2</accession>
<dbReference type="InterPro" id="IPR015631">
    <property type="entry name" value="CD2/SLAM_rcpt"/>
</dbReference>
<dbReference type="PANTHER" id="PTHR12080:SF59">
    <property type="entry name" value="HEPATIC AND GLIAL CELL ADHESION MOLECULE"/>
    <property type="match status" value="1"/>
</dbReference>
<evidence type="ECO:0000256" key="1">
    <source>
        <dbReference type="ARBA" id="ARBA00004370"/>
    </source>
</evidence>
<protein>
    <submittedName>
        <fullName evidence="6">CEA15 protein</fullName>
    </submittedName>
</protein>
<dbReference type="Proteomes" id="UP000551127">
    <property type="component" value="Unassembled WGS sequence"/>
</dbReference>
<comment type="caution">
    <text evidence="6">The sequence shown here is derived from an EMBL/GenBank/DDBJ whole genome shotgun (WGS) entry which is preliminary data.</text>
</comment>
<dbReference type="OrthoDB" id="6353782at2759"/>
<dbReference type="SMART" id="SM00409">
    <property type="entry name" value="IG"/>
    <property type="match status" value="2"/>
</dbReference>
<evidence type="ECO:0000256" key="2">
    <source>
        <dbReference type="ARBA" id="ARBA00022729"/>
    </source>
</evidence>
<evidence type="ECO:0000313" key="6">
    <source>
        <dbReference type="EMBL" id="NWR53920.1"/>
    </source>
</evidence>
<keyword evidence="2" id="KW-0732">Signal</keyword>
<feature type="non-terminal residue" evidence="6">
    <location>
        <position position="190"/>
    </location>
</feature>